<name>W2VUT9_PHYNI</name>
<dbReference type="AlphaFoldDB" id="W2VUT9"/>
<accession>W2VUT9</accession>
<evidence type="ECO:0000313" key="1">
    <source>
        <dbReference type="EMBL" id="ETP02040.1"/>
    </source>
</evidence>
<dbReference type="Proteomes" id="UP000018958">
    <property type="component" value="Unassembled WGS sequence"/>
</dbReference>
<organism evidence="1 2">
    <name type="scientific">Phytophthora nicotianae CJ01A1</name>
    <dbReference type="NCBI Taxonomy" id="1317063"/>
    <lineage>
        <taxon>Eukaryota</taxon>
        <taxon>Sar</taxon>
        <taxon>Stramenopiles</taxon>
        <taxon>Oomycota</taxon>
        <taxon>Peronosporomycetes</taxon>
        <taxon>Peronosporales</taxon>
        <taxon>Peronosporaceae</taxon>
        <taxon>Phytophthora</taxon>
    </lineage>
</organism>
<proteinExistence type="predicted"/>
<dbReference type="EMBL" id="ANIX01004158">
    <property type="protein sequence ID" value="ETP02040.1"/>
    <property type="molecule type" value="Genomic_DNA"/>
</dbReference>
<sequence>MVDAIDFASANDVLFSKRVIFLDVEDNLIEQQWIFKKNFPQLLTALLNSSRLEARRSLGMYATRFCLPSEVSNPLQLGRLKLVCSIYELCLSEIESMFSALVTNHTTKDLSMELIIQLNNDRESRHWWR</sequence>
<evidence type="ECO:0000313" key="2">
    <source>
        <dbReference type="Proteomes" id="UP000018958"/>
    </source>
</evidence>
<protein>
    <submittedName>
        <fullName evidence="1">Uncharacterized protein</fullName>
    </submittedName>
</protein>
<reference evidence="1 2" key="1">
    <citation type="submission" date="2013-11" db="EMBL/GenBank/DDBJ databases">
        <title>The Genome Sequence of Phytophthora parasitica CJ01A1.</title>
        <authorList>
            <consortium name="The Broad Institute Genomics Platform"/>
            <person name="Russ C."/>
            <person name="Tyler B."/>
            <person name="Panabieres F."/>
            <person name="Shan W."/>
            <person name="Tripathy S."/>
            <person name="Grunwald N."/>
            <person name="Machado M."/>
            <person name="Johnson C.S."/>
            <person name="Walker B."/>
            <person name="Young S.K."/>
            <person name="Zeng Q."/>
            <person name="Gargeya S."/>
            <person name="Fitzgerald M."/>
            <person name="Haas B."/>
            <person name="Abouelleil A."/>
            <person name="Allen A.W."/>
            <person name="Alvarado L."/>
            <person name="Arachchi H.M."/>
            <person name="Berlin A.M."/>
            <person name="Chapman S.B."/>
            <person name="Gainer-Dewar J."/>
            <person name="Goldberg J."/>
            <person name="Griggs A."/>
            <person name="Gujja S."/>
            <person name="Hansen M."/>
            <person name="Howarth C."/>
            <person name="Imamovic A."/>
            <person name="Ireland A."/>
            <person name="Larimer J."/>
            <person name="McCowan C."/>
            <person name="Murphy C."/>
            <person name="Pearson M."/>
            <person name="Poon T.W."/>
            <person name="Priest M."/>
            <person name="Roberts A."/>
            <person name="Saif S."/>
            <person name="Shea T."/>
            <person name="Sisk P."/>
            <person name="Sykes S."/>
            <person name="Wortman J."/>
            <person name="Nusbaum C."/>
            <person name="Birren B."/>
        </authorList>
    </citation>
    <scope>NUCLEOTIDE SEQUENCE [LARGE SCALE GENOMIC DNA]</scope>
    <source>
        <strain evidence="1 2">CJ01A1</strain>
    </source>
</reference>
<comment type="caution">
    <text evidence="1">The sequence shown here is derived from an EMBL/GenBank/DDBJ whole genome shotgun (WGS) entry which is preliminary data.</text>
</comment>
<gene>
    <name evidence="1" type="ORF">F441_20801</name>
</gene>